<organism evidence="8 9">
    <name type="scientific">Marinoscillum furvescens DSM 4134</name>
    <dbReference type="NCBI Taxonomy" id="1122208"/>
    <lineage>
        <taxon>Bacteria</taxon>
        <taxon>Pseudomonadati</taxon>
        <taxon>Bacteroidota</taxon>
        <taxon>Cytophagia</taxon>
        <taxon>Cytophagales</taxon>
        <taxon>Reichenbachiellaceae</taxon>
        <taxon>Marinoscillum</taxon>
    </lineage>
</organism>
<keyword evidence="4" id="KW-0472">Membrane</keyword>
<keyword evidence="3" id="KW-0732">Signal</keyword>
<comment type="subcellular location">
    <subcellularLocation>
        <location evidence="1">Cell outer membrane</location>
    </subcellularLocation>
</comment>
<feature type="domain" description="SusD-like N-terminal" evidence="7">
    <location>
        <begin position="28"/>
        <end position="231"/>
    </location>
</feature>
<dbReference type="InterPro" id="IPR011990">
    <property type="entry name" value="TPR-like_helical_dom_sf"/>
</dbReference>
<evidence type="ECO:0000313" key="8">
    <source>
        <dbReference type="EMBL" id="RED96018.1"/>
    </source>
</evidence>
<dbReference type="EMBL" id="QREG01000016">
    <property type="protein sequence ID" value="RED96018.1"/>
    <property type="molecule type" value="Genomic_DNA"/>
</dbReference>
<dbReference type="AlphaFoldDB" id="A0A3D9KZM3"/>
<dbReference type="Gene3D" id="1.25.40.390">
    <property type="match status" value="1"/>
</dbReference>
<dbReference type="InterPro" id="IPR012944">
    <property type="entry name" value="SusD_RagB_dom"/>
</dbReference>
<keyword evidence="9" id="KW-1185">Reference proteome</keyword>
<sequence length="605" mass="68960">MKKAFYKSIFLAIGLILGSVPFVSCEKDFLEEVNPNELSTDSFWKTVGDLELGINAVYNSFKDQGIYQVTSEINRSDLSWPGWGRPNTSNEYFLQTFTESSGAPNGKWQSLYKGVFRANQVIRAYERLTGTFEGEESQEIADLIYAEARFFRGLFYFYLNTSFNEGAVVLFDFIPQNDQEFKQPLSESEVIKAFYREDLEYARENLPPSYSPNLGRVTAGAATAVLGKSYLYDSDYTTAAEYFKDVIENPDYGYSLVSNLGDNFTSLNEFNQESILEISYTTQFKSEESVWSEEQVSNNLNYSFSPVGGWRSVYPACWLIMAYKEEQVDENDPDNYVTVVDEEGEPLTASNGEDSVVLRPYSHRTSQSIALVDDILPYYQATPAQAAPFNNGETAYWRKYTNWAIVESERDFNPAQRSGINMRLIRLADVYLMYAECLIKGGTDDAGVEEAMRYINRIRRRAKTVLLGQDGTGEYPANQHDGVTYNARTLMDHLMYVERPLELSAEGHAIRTIDLRRWGITKERFEELSVGLYNAEDHQFIDQKGNQATRWASSLIRVSTVDEAHNRYVDRSMPASNYIESAHAYWPIPNSELTTNNLINSNSDQ</sequence>
<comment type="caution">
    <text evidence="8">The sequence shown here is derived from an EMBL/GenBank/DDBJ whole genome shotgun (WGS) entry which is preliminary data.</text>
</comment>
<reference evidence="8 9" key="1">
    <citation type="submission" date="2018-07" db="EMBL/GenBank/DDBJ databases">
        <title>Genomic Encyclopedia of Type Strains, Phase IV (KMG-IV): sequencing the most valuable type-strain genomes for metagenomic binning, comparative biology and taxonomic classification.</title>
        <authorList>
            <person name="Goeker M."/>
        </authorList>
    </citation>
    <scope>NUCLEOTIDE SEQUENCE [LARGE SCALE GENOMIC DNA]</scope>
    <source>
        <strain evidence="8 9">DSM 4134</strain>
    </source>
</reference>
<dbReference type="Pfam" id="PF14322">
    <property type="entry name" value="SusD-like_3"/>
    <property type="match status" value="1"/>
</dbReference>
<proteinExistence type="inferred from homology"/>
<evidence type="ECO:0000259" key="6">
    <source>
        <dbReference type="Pfam" id="PF07980"/>
    </source>
</evidence>
<protein>
    <submittedName>
        <fullName evidence="8">Putative outer membrane starch-binding protein</fullName>
    </submittedName>
</protein>
<evidence type="ECO:0000256" key="2">
    <source>
        <dbReference type="ARBA" id="ARBA00006275"/>
    </source>
</evidence>
<dbReference type="SUPFAM" id="SSF48452">
    <property type="entry name" value="TPR-like"/>
    <property type="match status" value="1"/>
</dbReference>
<evidence type="ECO:0000259" key="7">
    <source>
        <dbReference type="Pfam" id="PF14322"/>
    </source>
</evidence>
<gene>
    <name evidence="8" type="ORF">C7460_11676</name>
</gene>
<dbReference type="Pfam" id="PF07980">
    <property type="entry name" value="SusD_RagB"/>
    <property type="match status" value="1"/>
</dbReference>
<evidence type="ECO:0000256" key="3">
    <source>
        <dbReference type="ARBA" id="ARBA00022729"/>
    </source>
</evidence>
<comment type="similarity">
    <text evidence="2">Belongs to the SusD family.</text>
</comment>
<feature type="domain" description="RagB/SusD" evidence="6">
    <location>
        <begin position="272"/>
        <end position="602"/>
    </location>
</feature>
<dbReference type="RefSeq" id="WP_115869183.1">
    <property type="nucleotide sequence ID" value="NZ_QREG01000016.1"/>
</dbReference>
<dbReference type="InterPro" id="IPR033985">
    <property type="entry name" value="SusD-like_N"/>
</dbReference>
<dbReference type="OrthoDB" id="5694214at2"/>
<evidence type="ECO:0000256" key="1">
    <source>
        <dbReference type="ARBA" id="ARBA00004442"/>
    </source>
</evidence>
<evidence type="ECO:0000313" key="9">
    <source>
        <dbReference type="Proteomes" id="UP000256779"/>
    </source>
</evidence>
<dbReference type="Proteomes" id="UP000256779">
    <property type="component" value="Unassembled WGS sequence"/>
</dbReference>
<evidence type="ECO:0000256" key="4">
    <source>
        <dbReference type="ARBA" id="ARBA00023136"/>
    </source>
</evidence>
<dbReference type="GO" id="GO:0009279">
    <property type="term" value="C:cell outer membrane"/>
    <property type="evidence" value="ECO:0007669"/>
    <property type="project" value="UniProtKB-SubCell"/>
</dbReference>
<name>A0A3D9KZM3_MARFU</name>
<keyword evidence="5" id="KW-0998">Cell outer membrane</keyword>
<accession>A0A3D9KZM3</accession>
<evidence type="ECO:0000256" key="5">
    <source>
        <dbReference type="ARBA" id="ARBA00023237"/>
    </source>
</evidence>